<evidence type="ECO:0000313" key="3">
    <source>
        <dbReference type="Proteomes" id="UP000310066"/>
    </source>
</evidence>
<feature type="chain" id="PRO_5020362783" description="4Fe-4S ferredoxin-type domain-containing protein" evidence="1">
    <location>
        <begin position="20"/>
        <end position="118"/>
    </location>
</feature>
<organism evidence="2 3">
    <name type="scientific">Friedmanniomyces endolithicus</name>
    <dbReference type="NCBI Taxonomy" id="329885"/>
    <lineage>
        <taxon>Eukaryota</taxon>
        <taxon>Fungi</taxon>
        <taxon>Dikarya</taxon>
        <taxon>Ascomycota</taxon>
        <taxon>Pezizomycotina</taxon>
        <taxon>Dothideomycetes</taxon>
        <taxon>Dothideomycetidae</taxon>
        <taxon>Mycosphaerellales</taxon>
        <taxon>Teratosphaeriaceae</taxon>
        <taxon>Friedmanniomyces</taxon>
    </lineage>
</organism>
<accession>A0A4U0UN56</accession>
<evidence type="ECO:0000313" key="2">
    <source>
        <dbReference type="EMBL" id="TKA36702.1"/>
    </source>
</evidence>
<feature type="signal peptide" evidence="1">
    <location>
        <begin position="1"/>
        <end position="19"/>
    </location>
</feature>
<keyword evidence="1" id="KW-0732">Signal</keyword>
<evidence type="ECO:0000256" key="1">
    <source>
        <dbReference type="SAM" id="SignalP"/>
    </source>
</evidence>
<name>A0A4U0UN56_9PEZI</name>
<sequence>MHLSILLLSLLSSTSCVAAAAVPIKYYEVKDSELLLPIAITLTERSLPERRQEACQRDYCVYKLGYCLKTCQSLGNGDCFNTTTSPACENCDFCLENCPVDQNGCAPPPPPPPPSFSE</sequence>
<dbReference type="PROSITE" id="PS00198">
    <property type="entry name" value="4FE4S_FER_1"/>
    <property type="match status" value="1"/>
</dbReference>
<protein>
    <recommendedName>
        <fullName evidence="4">4Fe-4S ferredoxin-type domain-containing protein</fullName>
    </recommendedName>
</protein>
<reference evidence="2 3" key="1">
    <citation type="submission" date="2017-03" db="EMBL/GenBank/DDBJ databases">
        <title>Genomes of endolithic fungi from Antarctica.</title>
        <authorList>
            <person name="Coleine C."/>
            <person name="Masonjones S."/>
            <person name="Stajich J.E."/>
        </authorList>
    </citation>
    <scope>NUCLEOTIDE SEQUENCE [LARGE SCALE GENOMIC DNA]</scope>
    <source>
        <strain evidence="2 3">CCFEE 5311</strain>
    </source>
</reference>
<dbReference type="InterPro" id="IPR017900">
    <property type="entry name" value="4Fe4S_Fe_S_CS"/>
</dbReference>
<dbReference type="AlphaFoldDB" id="A0A4U0UN56"/>
<evidence type="ECO:0008006" key="4">
    <source>
        <dbReference type="Google" id="ProtNLM"/>
    </source>
</evidence>
<comment type="caution">
    <text evidence="2">The sequence shown here is derived from an EMBL/GenBank/DDBJ whole genome shotgun (WGS) entry which is preliminary data.</text>
</comment>
<dbReference type="EMBL" id="NAJP01000057">
    <property type="protein sequence ID" value="TKA36702.1"/>
    <property type="molecule type" value="Genomic_DNA"/>
</dbReference>
<dbReference type="Proteomes" id="UP000310066">
    <property type="component" value="Unassembled WGS sequence"/>
</dbReference>
<gene>
    <name evidence="2" type="ORF">B0A54_11570</name>
</gene>
<proteinExistence type="predicted"/>